<keyword evidence="1" id="KW-0732">Signal</keyword>
<dbReference type="AlphaFoldDB" id="A0A0L7QL22"/>
<organism evidence="2 3">
    <name type="scientific">Habropoda laboriosa</name>
    <dbReference type="NCBI Taxonomy" id="597456"/>
    <lineage>
        <taxon>Eukaryota</taxon>
        <taxon>Metazoa</taxon>
        <taxon>Ecdysozoa</taxon>
        <taxon>Arthropoda</taxon>
        <taxon>Hexapoda</taxon>
        <taxon>Insecta</taxon>
        <taxon>Pterygota</taxon>
        <taxon>Neoptera</taxon>
        <taxon>Endopterygota</taxon>
        <taxon>Hymenoptera</taxon>
        <taxon>Apocrita</taxon>
        <taxon>Aculeata</taxon>
        <taxon>Apoidea</taxon>
        <taxon>Anthophila</taxon>
        <taxon>Apidae</taxon>
        <taxon>Habropoda</taxon>
    </lineage>
</organism>
<reference evidence="2 3" key="1">
    <citation type="submission" date="2015-07" db="EMBL/GenBank/DDBJ databases">
        <title>The genome of Habropoda laboriosa.</title>
        <authorList>
            <person name="Pan H."/>
            <person name="Kapheim K."/>
        </authorList>
    </citation>
    <scope>NUCLEOTIDE SEQUENCE [LARGE SCALE GENOMIC DNA]</scope>
    <source>
        <strain evidence="2">0110345459</strain>
    </source>
</reference>
<evidence type="ECO:0000313" key="3">
    <source>
        <dbReference type="Proteomes" id="UP000053825"/>
    </source>
</evidence>
<name>A0A0L7QL22_9HYME</name>
<protein>
    <submittedName>
        <fullName evidence="2">Uncharacterized protein</fullName>
    </submittedName>
</protein>
<evidence type="ECO:0000256" key="1">
    <source>
        <dbReference type="SAM" id="SignalP"/>
    </source>
</evidence>
<keyword evidence="3" id="KW-1185">Reference proteome</keyword>
<feature type="chain" id="PRO_5005574605" evidence="1">
    <location>
        <begin position="41"/>
        <end position="67"/>
    </location>
</feature>
<dbReference type="Proteomes" id="UP000053825">
    <property type="component" value="Unassembled WGS sequence"/>
</dbReference>
<evidence type="ECO:0000313" key="2">
    <source>
        <dbReference type="EMBL" id="KOC59269.1"/>
    </source>
</evidence>
<sequence length="67" mass="7208">MLVGSRNISTLLSKNARSSSILSLLLIYLKVLILESSVCTETGGNTCGQLVEDAWIDDDLPKDLGKV</sequence>
<dbReference type="EMBL" id="KQ414934">
    <property type="protein sequence ID" value="KOC59269.1"/>
    <property type="molecule type" value="Genomic_DNA"/>
</dbReference>
<accession>A0A0L7QL22</accession>
<feature type="signal peptide" evidence="1">
    <location>
        <begin position="1"/>
        <end position="40"/>
    </location>
</feature>
<gene>
    <name evidence="2" type="ORF">WH47_11455</name>
</gene>
<proteinExistence type="predicted"/>